<sequence length="82" mass="9930">MNNKLEKIADPLKFYLHPSEVENEKELTLQEKIKLLNNWLDDIKLRQIAEEENMPPNKQTRYYTAEVEYLLQKYKKESESED</sequence>
<evidence type="ECO:0000313" key="1">
    <source>
        <dbReference type="EMBL" id="KTC66557.1"/>
    </source>
</evidence>
<dbReference type="EMBL" id="LNKA01000001">
    <property type="protein sequence ID" value="KTC66557.1"/>
    <property type="molecule type" value="Genomic_DNA"/>
</dbReference>
<dbReference type="AlphaFoldDB" id="A0A0W0R6A7"/>
<protein>
    <submittedName>
        <fullName evidence="1">Uncharacterized protein</fullName>
    </submittedName>
</protein>
<name>A0A0W0R6A7_9GAMM</name>
<dbReference type="STRING" id="45056.Lade_1215"/>
<gene>
    <name evidence="1" type="ORF">Lade_1215</name>
</gene>
<dbReference type="Proteomes" id="UP000054859">
    <property type="component" value="Unassembled WGS sequence"/>
</dbReference>
<organism evidence="1 2">
    <name type="scientific">Legionella adelaidensis</name>
    <dbReference type="NCBI Taxonomy" id="45056"/>
    <lineage>
        <taxon>Bacteria</taxon>
        <taxon>Pseudomonadati</taxon>
        <taxon>Pseudomonadota</taxon>
        <taxon>Gammaproteobacteria</taxon>
        <taxon>Legionellales</taxon>
        <taxon>Legionellaceae</taxon>
        <taxon>Legionella</taxon>
    </lineage>
</organism>
<accession>A0A0W0R6A7</accession>
<keyword evidence="2" id="KW-1185">Reference proteome</keyword>
<dbReference type="OrthoDB" id="5639170at2"/>
<dbReference type="PATRIC" id="fig|45056.6.peg.1257"/>
<evidence type="ECO:0000313" key="2">
    <source>
        <dbReference type="Proteomes" id="UP000054859"/>
    </source>
</evidence>
<dbReference type="RefSeq" id="WP_058462223.1">
    <property type="nucleotide sequence ID" value="NZ_CAAAHS010000007.1"/>
</dbReference>
<reference evidence="1 2" key="1">
    <citation type="submission" date="2015-11" db="EMBL/GenBank/DDBJ databases">
        <title>Identification of large and diverse effector repertoires of 38 Legionella species.</title>
        <authorList>
            <person name="Burstein D."/>
            <person name="Amaro F."/>
            <person name="Zusman T."/>
            <person name="Lifshitz Z."/>
            <person name="Cohen O."/>
            <person name="Gilbert J.A."/>
            <person name="Pupko T."/>
            <person name="Shuman H.A."/>
            <person name="Segal G."/>
        </authorList>
    </citation>
    <scope>NUCLEOTIDE SEQUENCE [LARGE SCALE GENOMIC DNA]</scope>
    <source>
        <strain evidence="1 2">1762-AUS-E</strain>
    </source>
</reference>
<comment type="caution">
    <text evidence="1">The sequence shown here is derived from an EMBL/GenBank/DDBJ whole genome shotgun (WGS) entry which is preliminary data.</text>
</comment>
<proteinExistence type="predicted"/>